<dbReference type="OrthoDB" id="3261179at2"/>
<dbReference type="EMBL" id="MQSV01000002">
    <property type="protein sequence ID" value="OKL49059.1"/>
    <property type="molecule type" value="Genomic_DNA"/>
</dbReference>
<organism evidence="4 5">
    <name type="scientific">Boudabousia liubingyangii</name>
    <dbReference type="NCBI Taxonomy" id="1921764"/>
    <lineage>
        <taxon>Bacteria</taxon>
        <taxon>Bacillati</taxon>
        <taxon>Actinomycetota</taxon>
        <taxon>Actinomycetes</taxon>
        <taxon>Actinomycetales</taxon>
        <taxon>Actinomycetaceae</taxon>
        <taxon>Boudabousia</taxon>
    </lineage>
</organism>
<dbReference type="InterPro" id="IPR057893">
    <property type="entry name" value="LRV_2"/>
</dbReference>
<feature type="compositionally biased region" description="Polar residues" evidence="1">
    <location>
        <begin position="1"/>
        <end position="20"/>
    </location>
</feature>
<dbReference type="Proteomes" id="UP000186785">
    <property type="component" value="Unassembled WGS sequence"/>
</dbReference>
<feature type="domain" description="Leucine rich repeat variant" evidence="3">
    <location>
        <begin position="18"/>
        <end position="70"/>
    </location>
</feature>
<keyword evidence="5" id="KW-1185">Reference proteome</keyword>
<evidence type="ECO:0000313" key="5">
    <source>
        <dbReference type="Proteomes" id="UP000186785"/>
    </source>
</evidence>
<evidence type="ECO:0000313" key="4">
    <source>
        <dbReference type="EMBL" id="OKL49059.1"/>
    </source>
</evidence>
<evidence type="ECO:0000256" key="1">
    <source>
        <dbReference type="SAM" id="MobiDB-lite"/>
    </source>
</evidence>
<keyword evidence="2" id="KW-0472">Membrane</keyword>
<evidence type="ECO:0000256" key="2">
    <source>
        <dbReference type="SAM" id="Phobius"/>
    </source>
</evidence>
<protein>
    <recommendedName>
        <fullName evidence="3">Leucine rich repeat variant domain-containing protein</fullName>
    </recommendedName>
</protein>
<sequence length="588" mass="65356">MSMPPNSQNSLPGGNGSDPTAQLLRDPNLDPSILAQIVNSRRDLWLQVAMHPRIYPELLQYLAEKGDPATVSFANALLDRMFVTDEDQFEEVKSSGKTDEMDSGYQTSVLPESLRTQSATLSNESVHEPKNKKKIWLVALVSLLLICLGGIGSYFTFLPTDAANETPYLSTEKLSKTFETGQIKVQEAKIPAELKPFFGAKYNGIAFGNRVGDLVLITVTVEKRENGVDSRRAAVYRVSDIKQGKGPVLITPAGLDIRGARLLGSNLLEVVRNKPDEGLVLEKYEFSNPQEATSTFSLSKSLSGESVVSGGACSLSRVYESGNQYISCDGEKLFRYNERKNKLSVYENAIYHDFYHADQEPSFLFVEERSGDETFINMIDTEGNTIEKRVTTKSSRYVKGVSQPGGIFRLSGVNDSYAWDDKRNLIDIGKKIEIGKSLGIIWSDAGIDEYSQAVDVLSKEKLDPNHNFFVINGGRIIETGNLGVPLDSHPPMMIVGNTFFFFDMQTSFRCTSFKKTGLIEQCLDEKGNLMSEMRTGEYFVTKVQDPYNGGIFRYRVIDPETLLFLNTFLIADDKSSFAVLGTVIVDKE</sequence>
<dbReference type="AlphaFoldDB" id="A0A1Q5PNE9"/>
<reference evidence="4 5" key="1">
    <citation type="submission" date="2016-11" db="EMBL/GenBank/DDBJ databases">
        <title>Actinomyces gypaetusis sp. nov. isolated from the vulture Gypaetus barbatus in Qinghai Tibet Plateau China.</title>
        <authorList>
            <person name="Meng X."/>
        </authorList>
    </citation>
    <scope>NUCLEOTIDE SEQUENCE [LARGE SCALE GENOMIC DNA]</scope>
    <source>
        <strain evidence="4 5">VUL4_2</strain>
    </source>
</reference>
<gene>
    <name evidence="4" type="ORF">BSR29_04300</name>
</gene>
<keyword evidence="2" id="KW-1133">Transmembrane helix</keyword>
<feature type="region of interest" description="Disordered" evidence="1">
    <location>
        <begin position="1"/>
        <end position="26"/>
    </location>
</feature>
<feature type="transmembrane region" description="Helical" evidence="2">
    <location>
        <begin position="135"/>
        <end position="157"/>
    </location>
</feature>
<proteinExistence type="predicted"/>
<keyword evidence="2" id="KW-0812">Transmembrane</keyword>
<dbReference type="Pfam" id="PF25591">
    <property type="entry name" value="LRV_2"/>
    <property type="match status" value="1"/>
</dbReference>
<accession>A0A1Q5PNE9</accession>
<name>A0A1Q5PNE9_9ACTO</name>
<comment type="caution">
    <text evidence="4">The sequence shown here is derived from an EMBL/GenBank/DDBJ whole genome shotgun (WGS) entry which is preliminary data.</text>
</comment>
<dbReference type="RefSeq" id="WP_143237097.1">
    <property type="nucleotide sequence ID" value="NZ_MQSV01000002.1"/>
</dbReference>
<evidence type="ECO:0000259" key="3">
    <source>
        <dbReference type="Pfam" id="PF25591"/>
    </source>
</evidence>